<evidence type="ECO:0000256" key="4">
    <source>
        <dbReference type="ARBA" id="ARBA00022741"/>
    </source>
</evidence>
<dbReference type="GO" id="GO:0061603">
    <property type="term" value="F:molybdenum cofactor guanylyltransferase activity"/>
    <property type="evidence" value="ECO:0007669"/>
    <property type="project" value="UniProtKB-EC"/>
</dbReference>
<comment type="subcellular location">
    <subcellularLocation>
        <location evidence="8">Cytoplasm</location>
    </subcellularLocation>
</comment>
<comment type="caution">
    <text evidence="8">Lacks conserved residue(s) required for the propagation of feature annotation.</text>
</comment>
<comment type="cofactor">
    <cofactor evidence="8">
        <name>Mg(2+)</name>
        <dbReference type="ChEBI" id="CHEBI:18420"/>
    </cofactor>
</comment>
<dbReference type="Gene3D" id="3.90.550.10">
    <property type="entry name" value="Spore Coat Polysaccharide Biosynthesis Protein SpsA, Chain A"/>
    <property type="match status" value="1"/>
</dbReference>
<dbReference type="EC" id="2.7.7.77" evidence="8"/>
<keyword evidence="4 8" id="KW-0547">Nucleotide-binding</keyword>
<keyword evidence="7 8" id="KW-0501">Molybdenum cofactor biosynthesis</keyword>
<evidence type="ECO:0000256" key="7">
    <source>
        <dbReference type="ARBA" id="ARBA00023150"/>
    </source>
</evidence>
<dbReference type="GO" id="GO:0005525">
    <property type="term" value="F:GTP binding"/>
    <property type="evidence" value="ECO:0007669"/>
    <property type="project" value="UniProtKB-UniRule"/>
</dbReference>
<proteinExistence type="inferred from homology"/>
<feature type="binding site" evidence="8">
    <location>
        <position position="99"/>
    </location>
    <ligand>
        <name>Mg(2+)</name>
        <dbReference type="ChEBI" id="CHEBI:18420"/>
    </ligand>
</feature>
<keyword evidence="6 8" id="KW-0342">GTP-binding</keyword>
<dbReference type="PANTHER" id="PTHR19136">
    <property type="entry name" value="MOLYBDENUM COFACTOR GUANYLYLTRANSFERASE"/>
    <property type="match status" value="1"/>
</dbReference>
<evidence type="ECO:0000313" key="11">
    <source>
        <dbReference type="EMBL" id="NEY21654.1"/>
    </source>
</evidence>
<dbReference type="InterPro" id="IPR029044">
    <property type="entry name" value="Nucleotide-diphossugar_trans"/>
</dbReference>
<dbReference type="EMBL" id="JAAIWK010000043">
    <property type="protein sequence ID" value="NEY21654.1"/>
    <property type="molecule type" value="Genomic_DNA"/>
</dbReference>
<accession>A0A0A6VFA3</accession>
<organism evidence="10 12">
    <name type="scientific">Heyndrickxia ginsengihumi</name>
    <dbReference type="NCBI Taxonomy" id="363870"/>
    <lineage>
        <taxon>Bacteria</taxon>
        <taxon>Bacillati</taxon>
        <taxon>Bacillota</taxon>
        <taxon>Bacilli</taxon>
        <taxon>Bacillales</taxon>
        <taxon>Bacillaceae</taxon>
        <taxon>Heyndrickxia</taxon>
    </lineage>
</organism>
<dbReference type="CDD" id="cd02503">
    <property type="entry name" value="MobA"/>
    <property type="match status" value="1"/>
</dbReference>
<evidence type="ECO:0000313" key="13">
    <source>
        <dbReference type="Proteomes" id="UP000476934"/>
    </source>
</evidence>
<evidence type="ECO:0000313" key="10">
    <source>
        <dbReference type="EMBL" id="KHD85249.1"/>
    </source>
</evidence>
<dbReference type="GO" id="GO:0005737">
    <property type="term" value="C:cytoplasm"/>
    <property type="evidence" value="ECO:0007669"/>
    <property type="project" value="UniProtKB-SubCell"/>
</dbReference>
<evidence type="ECO:0000256" key="5">
    <source>
        <dbReference type="ARBA" id="ARBA00022842"/>
    </source>
</evidence>
<evidence type="ECO:0000256" key="3">
    <source>
        <dbReference type="ARBA" id="ARBA00022723"/>
    </source>
</evidence>
<feature type="binding site" evidence="8">
    <location>
        <position position="21"/>
    </location>
    <ligand>
        <name>GTP</name>
        <dbReference type="ChEBI" id="CHEBI:37565"/>
    </ligand>
</feature>
<dbReference type="PANTHER" id="PTHR19136:SF81">
    <property type="entry name" value="MOLYBDENUM COFACTOR GUANYLYLTRANSFERASE"/>
    <property type="match status" value="1"/>
</dbReference>
<protein>
    <recommendedName>
        <fullName evidence="8">Probable molybdenum cofactor guanylyltransferase</fullName>
        <shortName evidence="8">MoCo guanylyltransferase</shortName>
        <ecNumber evidence="8">2.7.7.77</ecNumber>
    </recommendedName>
    <alternativeName>
        <fullName evidence="8">GTP:molybdopterin guanylyltransferase</fullName>
    </alternativeName>
    <alternativeName>
        <fullName evidence="8">Mo-MPT guanylyltransferase</fullName>
    </alternativeName>
    <alternativeName>
        <fullName evidence="8">Molybdopterin guanylyltransferase</fullName>
    </alternativeName>
    <alternativeName>
        <fullName evidence="8">Molybdopterin-guanine dinucleotide synthase</fullName>
        <shortName evidence="8">MGD synthase</shortName>
    </alternativeName>
</protein>
<evidence type="ECO:0000256" key="2">
    <source>
        <dbReference type="ARBA" id="ARBA00022679"/>
    </source>
</evidence>
<reference evidence="11" key="2">
    <citation type="submission" date="2020-02" db="EMBL/GenBank/DDBJ databases">
        <authorList>
            <person name="Feng H."/>
        </authorList>
    </citation>
    <scope>NUCLEOTIDE SEQUENCE [LARGE SCALE GENOMIC DNA]</scope>
    <source>
        <strain evidence="11">Gsoil 114</strain>
    </source>
</reference>
<reference evidence="10 12" key="1">
    <citation type="submission" date="2014-10" db="EMBL/GenBank/DDBJ databases">
        <title>Draft genome of phytase producing Bacillus ginsengihumi strain M2.11.</title>
        <authorList>
            <person name="Toymentseva A."/>
            <person name="Boulygina E.A."/>
            <person name="Kazakov S.V."/>
            <person name="Kayumov I."/>
            <person name="Suleimanova A.D."/>
            <person name="Mardanova A.M."/>
            <person name="Maria S.N."/>
            <person name="Sergey M.Y."/>
            <person name="Sharipova M.R."/>
        </authorList>
    </citation>
    <scope>NUCLEOTIDE SEQUENCE [LARGE SCALE GENOMIC DNA]</scope>
    <source>
        <strain evidence="10 12">M2.11</strain>
    </source>
</reference>
<dbReference type="STRING" id="363870.NG54_10420"/>
<dbReference type="GO" id="GO:0006777">
    <property type="term" value="P:Mo-molybdopterin cofactor biosynthetic process"/>
    <property type="evidence" value="ECO:0007669"/>
    <property type="project" value="UniProtKB-KW"/>
</dbReference>
<dbReference type="SUPFAM" id="SSF53448">
    <property type="entry name" value="Nucleotide-diphospho-sugar transferases"/>
    <property type="match status" value="1"/>
</dbReference>
<comment type="domain">
    <text evidence="8">The N-terminal domain determines nucleotide recognition and specific binding, while the C-terminal domain determines the specific binding to the target protein.</text>
</comment>
<evidence type="ECO:0000259" key="9">
    <source>
        <dbReference type="Pfam" id="PF12804"/>
    </source>
</evidence>
<keyword evidence="3 8" id="KW-0479">Metal-binding</keyword>
<dbReference type="OrthoDB" id="9788394at2"/>
<keyword evidence="1 8" id="KW-0963">Cytoplasm</keyword>
<comment type="caution">
    <text evidence="10">The sequence shown here is derived from an EMBL/GenBank/DDBJ whole genome shotgun (WGS) entry which is preliminary data.</text>
</comment>
<comment type="function">
    <text evidence="8">Transfers a GMP moiety from GTP to Mo-molybdopterin (Mo-MPT) cofactor (Moco or molybdenum cofactor) to form Mo-molybdopterin guanine dinucleotide (Mo-MGD) cofactor.</text>
</comment>
<keyword evidence="11" id="KW-0548">Nucleotidyltransferase</keyword>
<dbReference type="AlphaFoldDB" id="A0A0A6VFA3"/>
<evidence type="ECO:0000313" key="12">
    <source>
        <dbReference type="Proteomes" id="UP000030588"/>
    </source>
</evidence>
<comment type="catalytic activity">
    <reaction evidence="8">
        <text>Mo-molybdopterin + GTP + H(+) = Mo-molybdopterin guanine dinucleotide + diphosphate</text>
        <dbReference type="Rhea" id="RHEA:34243"/>
        <dbReference type="ChEBI" id="CHEBI:15378"/>
        <dbReference type="ChEBI" id="CHEBI:33019"/>
        <dbReference type="ChEBI" id="CHEBI:37565"/>
        <dbReference type="ChEBI" id="CHEBI:71302"/>
        <dbReference type="ChEBI" id="CHEBI:71310"/>
        <dbReference type="EC" id="2.7.7.77"/>
    </reaction>
</comment>
<dbReference type="Proteomes" id="UP000476934">
    <property type="component" value="Unassembled WGS sequence"/>
</dbReference>
<evidence type="ECO:0000256" key="1">
    <source>
        <dbReference type="ARBA" id="ARBA00022490"/>
    </source>
</evidence>
<sequence length="194" mass="22273">MTEYAAIVLAGGMSRRFGDEKAIAKWNDKLFISYSLEAVNHVEQTIIVTRDDLLSKVPQLANVQLITDAEAYKGKGPLAGIYSGMTRAEAEWYVVLPCDTPWINKTIMKQLQAYCDGQFEAIVSKVNGCMQPLIGIYHRRLKEKIKEKLEKNELRMKQLLSECIVKEVHFSEEKLFANINTKEEYENLLRMDHQ</sequence>
<dbReference type="Pfam" id="PF12804">
    <property type="entry name" value="NTP_transf_3"/>
    <property type="match status" value="1"/>
</dbReference>
<keyword evidence="5 8" id="KW-0460">Magnesium</keyword>
<reference evidence="11 13" key="3">
    <citation type="submission" date="2020-03" db="EMBL/GenBank/DDBJ databases">
        <title>Bacillus aquiflavi sp. nov., isolated from yellow water of strong flavor Chinese baijiu in Yibin region of China.</title>
        <authorList>
            <person name="Xie J."/>
        </authorList>
    </citation>
    <scope>NUCLEOTIDE SEQUENCE [LARGE SCALE GENOMIC DNA]</scope>
    <source>
        <strain evidence="11 13">Gsoil 114</strain>
    </source>
</reference>
<dbReference type="Proteomes" id="UP000030588">
    <property type="component" value="Unassembled WGS sequence"/>
</dbReference>
<keyword evidence="13" id="KW-1185">Reference proteome</keyword>
<dbReference type="EMBL" id="JRUN01000028">
    <property type="protein sequence ID" value="KHD85249.1"/>
    <property type="molecule type" value="Genomic_DNA"/>
</dbReference>
<keyword evidence="2 8" id="KW-0808">Transferase</keyword>
<evidence type="ECO:0000256" key="6">
    <source>
        <dbReference type="ARBA" id="ARBA00023134"/>
    </source>
</evidence>
<dbReference type="InterPro" id="IPR025877">
    <property type="entry name" value="MobA-like_NTP_Trfase"/>
</dbReference>
<dbReference type="GO" id="GO:0046872">
    <property type="term" value="F:metal ion binding"/>
    <property type="evidence" value="ECO:0007669"/>
    <property type="project" value="UniProtKB-KW"/>
</dbReference>
<dbReference type="HAMAP" id="MF_00316">
    <property type="entry name" value="MobA"/>
    <property type="match status" value="1"/>
</dbReference>
<gene>
    <name evidence="8" type="primary">mobA</name>
    <name evidence="11" type="ORF">G4D61_17185</name>
    <name evidence="10" type="ORF">NG54_10420</name>
</gene>
<comment type="similarity">
    <text evidence="8">Belongs to the MobA family.</text>
</comment>
<evidence type="ECO:0000256" key="8">
    <source>
        <dbReference type="HAMAP-Rule" id="MF_00316"/>
    </source>
</evidence>
<feature type="binding site" evidence="8">
    <location>
        <position position="99"/>
    </location>
    <ligand>
        <name>GTP</name>
        <dbReference type="ChEBI" id="CHEBI:37565"/>
    </ligand>
</feature>
<name>A0A0A6VFA3_9BACI</name>
<feature type="binding site" evidence="8">
    <location>
        <begin position="9"/>
        <end position="11"/>
    </location>
    <ligand>
        <name>GTP</name>
        <dbReference type="ChEBI" id="CHEBI:37565"/>
    </ligand>
</feature>
<dbReference type="RefSeq" id="WP_025727960.1">
    <property type="nucleotide sequence ID" value="NZ_JAAIWK010000043.1"/>
</dbReference>
<feature type="domain" description="MobA-like NTP transferase" evidence="9">
    <location>
        <begin position="6"/>
        <end position="155"/>
    </location>
</feature>
<feature type="binding site" evidence="8">
    <location>
        <position position="68"/>
    </location>
    <ligand>
        <name>GTP</name>
        <dbReference type="ChEBI" id="CHEBI:37565"/>
    </ligand>
</feature>
<dbReference type="InterPro" id="IPR013482">
    <property type="entry name" value="Molybde_CF_guanTrfase"/>
</dbReference>